<name>A0AAE0GWR6_9CHLO</name>
<proteinExistence type="predicted"/>
<organism evidence="2 3">
    <name type="scientific">Cymbomonas tetramitiformis</name>
    <dbReference type="NCBI Taxonomy" id="36881"/>
    <lineage>
        <taxon>Eukaryota</taxon>
        <taxon>Viridiplantae</taxon>
        <taxon>Chlorophyta</taxon>
        <taxon>Pyramimonadophyceae</taxon>
        <taxon>Pyramimonadales</taxon>
        <taxon>Pyramimonadaceae</taxon>
        <taxon>Cymbomonas</taxon>
    </lineage>
</organism>
<dbReference type="EMBL" id="LGRX02001634">
    <property type="protein sequence ID" value="KAK3285789.1"/>
    <property type="molecule type" value="Genomic_DNA"/>
</dbReference>
<accession>A0AAE0GWR6</accession>
<evidence type="ECO:0000313" key="2">
    <source>
        <dbReference type="EMBL" id="KAK3285789.1"/>
    </source>
</evidence>
<dbReference type="AlphaFoldDB" id="A0AAE0GWR6"/>
<gene>
    <name evidence="2" type="ORF">CYMTET_6619</name>
</gene>
<feature type="region of interest" description="Disordered" evidence="1">
    <location>
        <begin position="22"/>
        <end position="144"/>
    </location>
</feature>
<sequence length="144" mass="15918">MTFRRNRVEDEPKCSLEVFEDEPVASAPFLPMKRTTSYQNSDKENSNPTFTLSPSFSPHARRIRVDTTAPPSEPCSTNKVSAKDAKSPLPTTTGVSTPGRTPLGDITRRVVGKAGAPRSRKRERDQKGKRKENSASAPSARMMR</sequence>
<dbReference type="Proteomes" id="UP001190700">
    <property type="component" value="Unassembled WGS sequence"/>
</dbReference>
<reference evidence="2 3" key="1">
    <citation type="journal article" date="2015" name="Genome Biol. Evol.">
        <title>Comparative Genomics of a Bacterivorous Green Alga Reveals Evolutionary Causalities and Consequences of Phago-Mixotrophic Mode of Nutrition.</title>
        <authorList>
            <person name="Burns J.A."/>
            <person name="Paasch A."/>
            <person name="Narechania A."/>
            <person name="Kim E."/>
        </authorList>
    </citation>
    <scope>NUCLEOTIDE SEQUENCE [LARGE SCALE GENOMIC DNA]</scope>
    <source>
        <strain evidence="2 3">PLY_AMNH</strain>
    </source>
</reference>
<evidence type="ECO:0000256" key="1">
    <source>
        <dbReference type="SAM" id="MobiDB-lite"/>
    </source>
</evidence>
<protein>
    <submittedName>
        <fullName evidence="2">Uncharacterized protein</fullName>
    </submittedName>
</protein>
<evidence type="ECO:0000313" key="3">
    <source>
        <dbReference type="Proteomes" id="UP001190700"/>
    </source>
</evidence>
<comment type="caution">
    <text evidence="2">The sequence shown here is derived from an EMBL/GenBank/DDBJ whole genome shotgun (WGS) entry which is preliminary data.</text>
</comment>
<feature type="compositionally biased region" description="Polar residues" evidence="1">
    <location>
        <begin position="34"/>
        <end position="56"/>
    </location>
</feature>
<feature type="compositionally biased region" description="Polar residues" evidence="1">
    <location>
        <begin position="89"/>
        <end position="99"/>
    </location>
</feature>
<keyword evidence="3" id="KW-1185">Reference proteome</keyword>